<proteinExistence type="inferred from homology"/>
<evidence type="ECO:0000256" key="4">
    <source>
        <dbReference type="ARBA" id="ARBA00022448"/>
    </source>
</evidence>
<evidence type="ECO:0000256" key="10">
    <source>
        <dbReference type="ARBA" id="ARBA00023237"/>
    </source>
</evidence>
<dbReference type="InterPro" id="IPR045584">
    <property type="entry name" value="Pilin-like"/>
</dbReference>
<evidence type="ECO:0000256" key="2">
    <source>
        <dbReference type="ARBA" id="ARBA00004442"/>
    </source>
</evidence>
<feature type="domain" description="Trimeric autotransporter adhesin YadA-like head" evidence="13">
    <location>
        <begin position="416"/>
        <end position="440"/>
    </location>
</feature>
<dbReference type="EMBL" id="PDDY01000004">
    <property type="protein sequence ID" value="PEH37977.1"/>
    <property type="molecule type" value="Genomic_DNA"/>
</dbReference>
<dbReference type="Pfam" id="PF03895">
    <property type="entry name" value="YadA_anchor"/>
    <property type="match status" value="1"/>
</dbReference>
<evidence type="ECO:0000259" key="13">
    <source>
        <dbReference type="Pfam" id="PF05658"/>
    </source>
</evidence>
<evidence type="ECO:0000256" key="5">
    <source>
        <dbReference type="ARBA" id="ARBA00022452"/>
    </source>
</evidence>
<evidence type="ECO:0000256" key="8">
    <source>
        <dbReference type="ARBA" id="ARBA00022927"/>
    </source>
</evidence>
<comment type="caution">
    <text evidence="15">The sequence shown here is derived from an EMBL/GenBank/DDBJ whole genome shotgun (WGS) entry which is preliminary data.</text>
</comment>
<feature type="domain" description="Trimeric autotransporter adhesin YadA-like head" evidence="13">
    <location>
        <begin position="388"/>
        <end position="414"/>
    </location>
</feature>
<dbReference type="InterPro" id="IPR011049">
    <property type="entry name" value="Serralysin-like_metalloprot_C"/>
</dbReference>
<accession>A0A2A7S2U2</accession>
<dbReference type="SUPFAM" id="SSF101967">
    <property type="entry name" value="Adhesin YadA, collagen-binding domain"/>
    <property type="match status" value="1"/>
</dbReference>
<sequence length="553" mass="56320">MDKHDSGKWRQAAPPPSFRGQLDAATQAQAGHAAWPWSVGSGRSRTVEAVLACFVLLGIESLGTAGAAGRQGEAICKFITRGQPDESFDLSGILSCVCRDACNPGQARLNPRQATKPGDPPSQGVDLSLNESIMADGRSASSSIVQRATQASLLPGTEELARASGETGSRSVASGQLDSRVSTLQSRLSTGLASASREAGVVVNGVRVNERDLALLSTATSTQLDAMTAEMSELSPVDEIHAKRIDTVSRQLDSTDVQLRALAERMSPLMRANDEARRNGNVVVATAAGGGEGRMIETRGPGTDAVRRSRIDPAGCTLANGFDATATGLCAAAGTIAGRDGARESRRADGATAYGAYARAREHHATALGFRALAARDGAVAIGYQAGALGGQAAALGDGARADGDRSVALGASALATGRGAVALGAGSIADRDATVSIGSPGRERRLVNLAPGVAPGDAVNLSQLATLGRSLEDVARRAYTGVAMSMAMSGLYLPSLNPGEVAAGVGVGGFSGYRAIALNLKGLAGNGRLGWGAGVSTTGRLTGFNFGAGWKW</sequence>
<evidence type="ECO:0000256" key="9">
    <source>
        <dbReference type="ARBA" id="ARBA00023136"/>
    </source>
</evidence>
<dbReference type="SUPFAM" id="SSF54523">
    <property type="entry name" value="Pili subunits"/>
    <property type="match status" value="1"/>
</dbReference>
<keyword evidence="7" id="KW-0732">Signal</keyword>
<dbReference type="Proteomes" id="UP000220629">
    <property type="component" value="Unassembled WGS sequence"/>
</dbReference>
<feature type="compositionally biased region" description="Polar residues" evidence="11">
    <location>
        <begin position="166"/>
        <end position="180"/>
    </location>
</feature>
<dbReference type="InterPro" id="IPR005594">
    <property type="entry name" value="YadA_C"/>
</dbReference>
<dbReference type="GO" id="GO:0009986">
    <property type="term" value="C:cell surface"/>
    <property type="evidence" value="ECO:0007669"/>
    <property type="project" value="UniProtKB-SubCell"/>
</dbReference>
<evidence type="ECO:0000313" key="15">
    <source>
        <dbReference type="EMBL" id="PEH37977.1"/>
    </source>
</evidence>
<dbReference type="Gene3D" id="3.30.1300.30">
    <property type="entry name" value="GSPII I/J protein-like"/>
    <property type="match status" value="1"/>
</dbReference>
<evidence type="ECO:0000259" key="12">
    <source>
        <dbReference type="Pfam" id="PF03895"/>
    </source>
</evidence>
<feature type="domain" description="Trimeric autotransporter adhesin YadA-like stalk" evidence="14">
    <location>
        <begin position="446"/>
        <end position="481"/>
    </location>
</feature>
<evidence type="ECO:0000313" key="16">
    <source>
        <dbReference type="Proteomes" id="UP000220629"/>
    </source>
</evidence>
<dbReference type="AlphaFoldDB" id="A0A2A7S2U2"/>
<evidence type="ECO:0000256" key="6">
    <source>
        <dbReference type="ARBA" id="ARBA00022692"/>
    </source>
</evidence>
<name>A0A2A7S2U2_BURGA</name>
<dbReference type="RefSeq" id="WP_098153878.1">
    <property type="nucleotide sequence ID" value="NZ_CP065595.1"/>
</dbReference>
<feature type="region of interest" description="Disordered" evidence="11">
    <location>
        <begin position="161"/>
        <end position="180"/>
    </location>
</feature>
<keyword evidence="6" id="KW-0812">Transmembrane</keyword>
<feature type="domain" description="Trimeric autotransporter adhesin YadA-like head" evidence="13">
    <location>
        <begin position="364"/>
        <end position="386"/>
    </location>
</feature>
<organism evidence="15 16">
    <name type="scientific">Burkholderia gladioli</name>
    <name type="common">Pseudomonas marginata</name>
    <name type="synonym">Phytomonas marginata</name>
    <dbReference type="NCBI Taxonomy" id="28095"/>
    <lineage>
        <taxon>Bacteria</taxon>
        <taxon>Pseudomonadati</taxon>
        <taxon>Pseudomonadota</taxon>
        <taxon>Betaproteobacteria</taxon>
        <taxon>Burkholderiales</taxon>
        <taxon>Burkholderiaceae</taxon>
        <taxon>Burkholderia</taxon>
    </lineage>
</organism>
<keyword evidence="5" id="KW-1134">Transmembrane beta strand</keyword>
<keyword evidence="8" id="KW-0653">Protein transport</keyword>
<evidence type="ECO:0000256" key="7">
    <source>
        <dbReference type="ARBA" id="ARBA00022729"/>
    </source>
</evidence>
<comment type="subcellular location">
    <subcellularLocation>
        <location evidence="2">Cell outer membrane</location>
    </subcellularLocation>
    <subcellularLocation>
        <location evidence="1">Cell surface</location>
    </subcellularLocation>
</comment>
<dbReference type="GO" id="GO:0015031">
    <property type="term" value="P:protein transport"/>
    <property type="evidence" value="ECO:0007669"/>
    <property type="project" value="UniProtKB-KW"/>
</dbReference>
<dbReference type="Pfam" id="PF05658">
    <property type="entry name" value="YadA_head"/>
    <property type="match status" value="3"/>
</dbReference>
<dbReference type="Gene3D" id="2.150.10.10">
    <property type="entry name" value="Serralysin-like metalloprotease, C-terminal"/>
    <property type="match status" value="1"/>
</dbReference>
<gene>
    <name evidence="15" type="ORF">CRM94_26415</name>
</gene>
<evidence type="ECO:0000259" key="14">
    <source>
        <dbReference type="Pfam" id="PF05662"/>
    </source>
</evidence>
<feature type="region of interest" description="Disordered" evidence="11">
    <location>
        <begin position="1"/>
        <end position="25"/>
    </location>
</feature>
<evidence type="ECO:0000256" key="1">
    <source>
        <dbReference type="ARBA" id="ARBA00004241"/>
    </source>
</evidence>
<evidence type="ECO:0000256" key="3">
    <source>
        <dbReference type="ARBA" id="ARBA00005848"/>
    </source>
</evidence>
<keyword evidence="4" id="KW-0813">Transport</keyword>
<keyword evidence="9" id="KW-0472">Membrane</keyword>
<reference evidence="16" key="1">
    <citation type="submission" date="2017-09" db="EMBL/GenBank/DDBJ databases">
        <title>FDA dAtabase for Regulatory Grade micrObial Sequences (FDA-ARGOS): Supporting development and validation of Infectious Disease Dx tests.</title>
        <authorList>
            <person name="Minogue T."/>
            <person name="Wolcott M."/>
            <person name="Wasieloski L."/>
            <person name="Aguilar W."/>
            <person name="Moore D."/>
            <person name="Tallon L."/>
            <person name="Sadzewicz L."/>
            <person name="Ott S."/>
            <person name="Zhao X."/>
            <person name="Nagaraj S."/>
            <person name="Vavikolanu K."/>
            <person name="Aluvathingal J."/>
            <person name="Nadendla S."/>
            <person name="Sichtig H."/>
        </authorList>
    </citation>
    <scope>NUCLEOTIDE SEQUENCE [LARGE SCALE GENOMIC DNA]</scope>
    <source>
        <strain evidence="16">FDAARGOS_390</strain>
    </source>
</reference>
<protein>
    <submittedName>
        <fullName evidence="15">Uncharacterized protein</fullName>
    </submittedName>
</protein>
<keyword evidence="10" id="KW-0998">Cell outer membrane</keyword>
<evidence type="ECO:0000256" key="11">
    <source>
        <dbReference type="SAM" id="MobiDB-lite"/>
    </source>
</evidence>
<dbReference type="InterPro" id="IPR008640">
    <property type="entry name" value="Adhesin_Head_dom"/>
</dbReference>
<dbReference type="GO" id="GO:0009279">
    <property type="term" value="C:cell outer membrane"/>
    <property type="evidence" value="ECO:0007669"/>
    <property type="project" value="UniProtKB-SubCell"/>
</dbReference>
<feature type="domain" description="Trimeric autotransporter adhesin YadA-like C-terminal membrane anchor" evidence="12">
    <location>
        <begin position="498"/>
        <end position="553"/>
    </location>
</feature>
<comment type="similarity">
    <text evidence="3">Belongs to the autotransporter-2 (AT-2) (TC 1.B.40) family.</text>
</comment>
<dbReference type="InterPro" id="IPR008635">
    <property type="entry name" value="Coiled_stalk_dom"/>
</dbReference>
<dbReference type="Pfam" id="PF05662">
    <property type="entry name" value="YadA_stalk"/>
    <property type="match status" value="1"/>
</dbReference>